<dbReference type="PROSITE" id="PS51522">
    <property type="entry name" value="ZF_NANOS"/>
    <property type="match status" value="1"/>
</dbReference>
<reference evidence="11 12" key="1">
    <citation type="journal article" date="2015" name="Nat. Commun.">
        <title>Outbred genome sequencing and CRISPR/Cas9 gene editing in butterflies.</title>
        <authorList>
            <person name="Li X."/>
            <person name="Fan D."/>
            <person name="Zhang W."/>
            <person name="Liu G."/>
            <person name="Zhang L."/>
            <person name="Zhao L."/>
            <person name="Fang X."/>
            <person name="Chen L."/>
            <person name="Dong Y."/>
            <person name="Chen Y."/>
            <person name="Ding Y."/>
            <person name="Zhao R."/>
            <person name="Feng M."/>
            <person name="Zhu Y."/>
            <person name="Feng Y."/>
            <person name="Jiang X."/>
            <person name="Zhu D."/>
            <person name="Xiang H."/>
            <person name="Feng X."/>
            <person name="Li S."/>
            <person name="Wang J."/>
            <person name="Zhang G."/>
            <person name="Kronforst M.R."/>
            <person name="Wang W."/>
        </authorList>
    </citation>
    <scope>NUCLEOTIDE SEQUENCE [LARGE SCALE GENOMIC DNA]</scope>
    <source>
        <strain evidence="11">Ya'a_city_454_Px</strain>
        <tissue evidence="11">Whole body</tissue>
    </source>
</reference>
<keyword evidence="7 8" id="KW-0694">RNA-binding</keyword>
<comment type="similarity">
    <text evidence="8">Belongs to the nanos family.</text>
</comment>
<evidence type="ECO:0000313" key="12">
    <source>
        <dbReference type="Proteomes" id="UP000053268"/>
    </source>
</evidence>
<keyword evidence="6 8" id="KW-0810">Translation regulation</keyword>
<protein>
    <submittedName>
        <fullName evidence="11">Nanos-like 3</fullName>
    </submittedName>
</protein>
<evidence type="ECO:0000256" key="9">
    <source>
        <dbReference type="SAM" id="MobiDB-lite"/>
    </source>
</evidence>
<feature type="compositionally biased region" description="Low complexity" evidence="9">
    <location>
        <begin position="1"/>
        <end position="34"/>
    </location>
</feature>
<evidence type="ECO:0000256" key="1">
    <source>
        <dbReference type="ARBA" id="ARBA00004496"/>
    </source>
</evidence>
<dbReference type="EMBL" id="KQ459581">
    <property type="protein sequence ID" value="KPI99142.1"/>
    <property type="molecule type" value="Genomic_DNA"/>
</dbReference>
<evidence type="ECO:0000259" key="10">
    <source>
        <dbReference type="PROSITE" id="PS51522"/>
    </source>
</evidence>
<name>A0A194Q0N2_PAPXU</name>
<keyword evidence="2" id="KW-0963">Cytoplasm</keyword>
<feature type="compositionally biased region" description="Basic and acidic residues" evidence="9">
    <location>
        <begin position="249"/>
        <end position="261"/>
    </location>
</feature>
<keyword evidence="3" id="KW-0479">Metal-binding</keyword>
<keyword evidence="5" id="KW-0862">Zinc</keyword>
<accession>A0A194Q0N2</accession>
<dbReference type="InterPro" id="IPR024161">
    <property type="entry name" value="Znf_nanos-typ"/>
</dbReference>
<evidence type="ECO:0000313" key="11">
    <source>
        <dbReference type="EMBL" id="KPI99142.1"/>
    </source>
</evidence>
<dbReference type="Proteomes" id="UP000053268">
    <property type="component" value="Unassembled WGS sequence"/>
</dbReference>
<dbReference type="GO" id="GO:0006417">
    <property type="term" value="P:regulation of translation"/>
    <property type="evidence" value="ECO:0007669"/>
    <property type="project" value="UniProtKB-UniRule"/>
</dbReference>
<organism evidence="11 12">
    <name type="scientific">Papilio xuthus</name>
    <name type="common">Asian swallowtail butterfly</name>
    <dbReference type="NCBI Taxonomy" id="66420"/>
    <lineage>
        <taxon>Eukaryota</taxon>
        <taxon>Metazoa</taxon>
        <taxon>Ecdysozoa</taxon>
        <taxon>Arthropoda</taxon>
        <taxon>Hexapoda</taxon>
        <taxon>Insecta</taxon>
        <taxon>Pterygota</taxon>
        <taxon>Neoptera</taxon>
        <taxon>Endopterygota</taxon>
        <taxon>Lepidoptera</taxon>
        <taxon>Glossata</taxon>
        <taxon>Ditrysia</taxon>
        <taxon>Papilionoidea</taxon>
        <taxon>Papilionidae</taxon>
        <taxon>Papilioninae</taxon>
        <taxon>Papilio</taxon>
    </lineage>
</organism>
<sequence length="301" mass="33133">MHYLSDYSSGSGTSLDSYSWGGSQSLPTPQSQLSALDQTARGRSVSYADVSHPARTHVDRVMEEFRLNGVDSPYDPDSDGSNRRAASMVLQPSAYLSKTTRAAHHTAHQMSHPTPVLPALDHGYASAEHVGASAATPENITAEQYRVLSSLPRVVVRALLQVLRSFDRPPQIDENRGCAFCRANGERVSYYQSHSLRRGGRVTCPVLREHVCARCGATGDSAHTNNYCPLASQLERERSAAIMRSVRMSSERRRWQRERGPARLGQAAPSMSPAVTHGDRVYSGEDTLDPVWAELEKKLTQ</sequence>
<dbReference type="Gene3D" id="4.10.60.30">
    <property type="entry name" value="Nanos, RNA-binding domain"/>
    <property type="match status" value="1"/>
</dbReference>
<proteinExistence type="inferred from homology"/>
<dbReference type="Pfam" id="PF05741">
    <property type="entry name" value="zf-nanos"/>
    <property type="match status" value="1"/>
</dbReference>
<dbReference type="GO" id="GO:0003723">
    <property type="term" value="F:RNA binding"/>
    <property type="evidence" value="ECO:0007669"/>
    <property type="project" value="UniProtKB-UniRule"/>
</dbReference>
<gene>
    <name evidence="11" type="ORF">RR46_02359</name>
</gene>
<evidence type="ECO:0000256" key="3">
    <source>
        <dbReference type="ARBA" id="ARBA00022723"/>
    </source>
</evidence>
<evidence type="ECO:0000256" key="5">
    <source>
        <dbReference type="ARBA" id="ARBA00022833"/>
    </source>
</evidence>
<evidence type="ECO:0000256" key="8">
    <source>
        <dbReference type="PROSITE-ProRule" id="PRU00855"/>
    </source>
</evidence>
<dbReference type="InterPro" id="IPR008705">
    <property type="entry name" value="Nanos/Xcar2"/>
</dbReference>
<dbReference type="AlphaFoldDB" id="A0A194Q0N2"/>
<feature type="region of interest" description="Disordered" evidence="9">
    <location>
        <begin position="1"/>
        <end position="51"/>
    </location>
</feature>
<evidence type="ECO:0000256" key="7">
    <source>
        <dbReference type="ARBA" id="ARBA00022884"/>
    </source>
</evidence>
<evidence type="ECO:0000256" key="6">
    <source>
        <dbReference type="ARBA" id="ARBA00022845"/>
    </source>
</evidence>
<feature type="domain" description="Nanos-type" evidence="10">
    <location>
        <begin position="177"/>
        <end position="230"/>
    </location>
</feature>
<keyword evidence="4 8" id="KW-0863">Zinc-finger</keyword>
<dbReference type="GO" id="GO:0008270">
    <property type="term" value="F:zinc ion binding"/>
    <property type="evidence" value="ECO:0007669"/>
    <property type="project" value="UniProtKB-KW"/>
</dbReference>
<dbReference type="PANTHER" id="PTHR12887">
    <property type="entry name" value="NANOS PROTEIN"/>
    <property type="match status" value="1"/>
</dbReference>
<dbReference type="InterPro" id="IPR038129">
    <property type="entry name" value="Nanos_sf"/>
</dbReference>
<evidence type="ECO:0000256" key="2">
    <source>
        <dbReference type="ARBA" id="ARBA00022490"/>
    </source>
</evidence>
<keyword evidence="12" id="KW-1185">Reference proteome</keyword>
<comment type="subcellular location">
    <subcellularLocation>
        <location evidence="1">Cytoplasm</location>
    </subcellularLocation>
</comment>
<feature type="region of interest" description="Disordered" evidence="9">
    <location>
        <begin position="247"/>
        <end position="282"/>
    </location>
</feature>
<dbReference type="GO" id="GO:0005737">
    <property type="term" value="C:cytoplasm"/>
    <property type="evidence" value="ECO:0007669"/>
    <property type="project" value="UniProtKB-SubCell"/>
</dbReference>
<dbReference type="STRING" id="66420.A0A194Q0N2"/>
<evidence type="ECO:0000256" key="4">
    <source>
        <dbReference type="ARBA" id="ARBA00022771"/>
    </source>
</evidence>